<feature type="compositionally biased region" description="Polar residues" evidence="1">
    <location>
        <begin position="719"/>
        <end position="744"/>
    </location>
</feature>
<feature type="compositionally biased region" description="Low complexity" evidence="1">
    <location>
        <begin position="745"/>
        <end position="757"/>
    </location>
</feature>
<dbReference type="PANTHER" id="PTHR34798:SF2">
    <property type="entry name" value="PROTEIN TIME FOR COFFEE"/>
    <property type="match status" value="1"/>
</dbReference>
<feature type="compositionally biased region" description="Polar residues" evidence="1">
    <location>
        <begin position="945"/>
        <end position="1011"/>
    </location>
</feature>
<feature type="compositionally biased region" description="Low complexity" evidence="1">
    <location>
        <begin position="419"/>
        <end position="428"/>
    </location>
</feature>
<accession>A0ABD3CX07</accession>
<gene>
    <name evidence="2" type="ORF">CASFOL_021605</name>
</gene>
<evidence type="ECO:0000313" key="3">
    <source>
        <dbReference type="Proteomes" id="UP001632038"/>
    </source>
</evidence>
<evidence type="ECO:0008006" key="4">
    <source>
        <dbReference type="Google" id="ProtNLM"/>
    </source>
</evidence>
<feature type="region of interest" description="Disordered" evidence="1">
    <location>
        <begin position="945"/>
        <end position="1015"/>
    </location>
</feature>
<feature type="compositionally biased region" description="Basic and acidic residues" evidence="1">
    <location>
        <begin position="272"/>
        <end position="288"/>
    </location>
</feature>
<feature type="region of interest" description="Disordered" evidence="1">
    <location>
        <begin position="705"/>
        <end position="787"/>
    </location>
</feature>
<feature type="compositionally biased region" description="Basic and acidic residues" evidence="1">
    <location>
        <begin position="437"/>
        <end position="451"/>
    </location>
</feature>
<comment type="caution">
    <text evidence="2">The sequence shown here is derived from an EMBL/GenBank/DDBJ whole genome shotgun (WGS) entry which is preliminary data.</text>
</comment>
<feature type="compositionally biased region" description="Basic residues" evidence="1">
    <location>
        <begin position="168"/>
        <end position="178"/>
    </location>
</feature>
<keyword evidence="3" id="KW-1185">Reference proteome</keyword>
<feature type="compositionally biased region" description="Basic and acidic residues" evidence="1">
    <location>
        <begin position="309"/>
        <end position="320"/>
    </location>
</feature>
<proteinExistence type="predicted"/>
<feature type="region of interest" description="Disordered" evidence="1">
    <location>
        <begin position="210"/>
        <end position="451"/>
    </location>
</feature>
<evidence type="ECO:0000256" key="1">
    <source>
        <dbReference type="SAM" id="MobiDB-lite"/>
    </source>
</evidence>
<feature type="region of interest" description="Disordered" evidence="1">
    <location>
        <begin position="624"/>
        <end position="651"/>
    </location>
</feature>
<dbReference type="PANTHER" id="PTHR34798">
    <property type="entry name" value="PROTEIN TIME FOR COFFEE"/>
    <property type="match status" value="1"/>
</dbReference>
<feature type="compositionally biased region" description="Polar residues" evidence="1">
    <location>
        <begin position="763"/>
        <end position="773"/>
    </location>
</feature>
<dbReference type="Proteomes" id="UP001632038">
    <property type="component" value="Unassembled WGS sequence"/>
</dbReference>
<organism evidence="2 3">
    <name type="scientific">Castilleja foliolosa</name>
    <dbReference type="NCBI Taxonomy" id="1961234"/>
    <lineage>
        <taxon>Eukaryota</taxon>
        <taxon>Viridiplantae</taxon>
        <taxon>Streptophyta</taxon>
        <taxon>Embryophyta</taxon>
        <taxon>Tracheophyta</taxon>
        <taxon>Spermatophyta</taxon>
        <taxon>Magnoliopsida</taxon>
        <taxon>eudicotyledons</taxon>
        <taxon>Gunneridae</taxon>
        <taxon>Pentapetalae</taxon>
        <taxon>asterids</taxon>
        <taxon>lamiids</taxon>
        <taxon>Lamiales</taxon>
        <taxon>Orobanchaceae</taxon>
        <taxon>Pedicularideae</taxon>
        <taxon>Castillejinae</taxon>
        <taxon>Castilleja</taxon>
    </lineage>
</organism>
<protein>
    <recommendedName>
        <fullName evidence="4">Protein TIME FOR COFFEE</fullName>
    </recommendedName>
</protein>
<feature type="compositionally biased region" description="Polar residues" evidence="1">
    <location>
        <begin position="210"/>
        <end position="233"/>
    </location>
</feature>
<feature type="region of interest" description="Disordered" evidence="1">
    <location>
        <begin position="78"/>
        <end position="185"/>
    </location>
</feature>
<reference evidence="3" key="1">
    <citation type="journal article" date="2024" name="IScience">
        <title>Strigolactones Initiate the Formation of Haustorium-like Structures in Castilleja.</title>
        <authorList>
            <person name="Buerger M."/>
            <person name="Peterson D."/>
            <person name="Chory J."/>
        </authorList>
    </citation>
    <scope>NUCLEOTIDE SEQUENCE [LARGE SCALE GENOMIC DNA]</scope>
</reference>
<feature type="compositionally biased region" description="Polar residues" evidence="1">
    <location>
        <begin position="635"/>
        <end position="648"/>
    </location>
</feature>
<feature type="region of interest" description="Disordered" evidence="1">
    <location>
        <begin position="463"/>
        <end position="488"/>
    </location>
</feature>
<feature type="compositionally biased region" description="Basic and acidic residues" evidence="1">
    <location>
        <begin position="401"/>
        <end position="410"/>
    </location>
</feature>
<sequence>MRYKSYLHHFQARISDKVQKSDKWIKTEKPEELVFWALMASREGDKEQTVSETLQGDGRVELQESVRLRDRVKKNGDLRERDSKRRRIREDDEASEESFNGDDGDEENRATAAAGCRPFPPPLGSVSNHHLQHRKSYPPDFSSTSSSSKILRASPVWKPGDGFIRSSIPRKPRSASTRRSHDWNWSSSNNINVCGGYGDGKIEQVFRQVSVSPTSQSGAVSTSTPKCNNTGSNLKPPKPAPSKQNSSNREDLEIEIAEVLYGLMTQSQNQSSKKEESIESSRSNDDAKSPPNSTSGLAQSVAPKRKSPRQADEYPGHDDQLDPYSDKVSSPSPAKISGPTGENGFEVKGNLVNSQEQPAAEPEESCVVKNEDKFCNDSGSTSTAFSPVLKIKVKSNVSEMDIEREQKFEIDLMAPSPSPQARSSPESQKSILSTVDAEPKSEMSNDKENENKLQQQQEMLIETNKEDKPGQPKSSSALPLPTGSWPGGLPPMGPLQGVIPVDGPVVAPTIPPLFTQPRRKRCATHSYIARNIHSMQQLIKMNPFWQAAAGPTSLFGPVDPVGIVDGKVLNNNNDKSSQNVISSDSIQRKQQIPIQPALPTVAPSNLLGPTFIFPYHQQAAVAAAASARPKPPSATGGSASTNPSSSAGAQYPLPVNESQYLAILQKNGYPFPIPPIGLPPNYWGLPSQATPFFNGSFYPSQMIHPSQVQHHQRTPPAQPSQNNLSGQKPRPQSSGGPGSTNNPTQKSQRSSQQSLQSGREDSPTTTTDSSRASQARAPVNMYGPNFTTPINPQNLAVMTQNHAIFQNFPEATKQNIQNMIAAAAQAAQNNNNFGISEKDKSRDGQNGFRQQSIAFSRSDLTDSSSDRAPNVRTFRPVMNNASSAMNVSSGHHHIQGQIQLQQQLKQQQHMSISRSKTQVTSNGPVFTENLKNNLLQNLAQNNISPSLASSTPLKNHNSRPTTQTHNQISFGANPKPTTNSQGQVPMTPTNSSVSKGSSRMASSNSTNTETGQGPIFPAQQLKNLQSILGNTNAVKTQMQPQLFFSNPCSKAQSPHSTGTSSITSGPNGFYMQRQNQQHGPLKSASTNDPAKAFAVATSKVIGGGSSSLGIRQAAQFGGPKGGTHLPVGFSYINPVPAAVHVKPAEQKQPAGNDKK</sequence>
<feature type="compositionally biased region" description="Acidic residues" evidence="1">
    <location>
        <begin position="91"/>
        <end position="106"/>
    </location>
</feature>
<name>A0ABD3CX07_9LAMI</name>
<dbReference type="InterPro" id="IPR039317">
    <property type="entry name" value="TIC"/>
</dbReference>
<feature type="region of interest" description="Disordered" evidence="1">
    <location>
        <begin position="1047"/>
        <end position="1087"/>
    </location>
</feature>
<dbReference type="AlphaFoldDB" id="A0ABD3CX07"/>
<evidence type="ECO:0000313" key="2">
    <source>
        <dbReference type="EMBL" id="KAL3634551.1"/>
    </source>
</evidence>
<dbReference type="EMBL" id="JAVIJP010000028">
    <property type="protein sequence ID" value="KAL3634551.1"/>
    <property type="molecule type" value="Genomic_DNA"/>
</dbReference>